<keyword evidence="2" id="KW-1185">Reference proteome</keyword>
<protein>
    <submittedName>
        <fullName evidence="1">Uncharacterized protein</fullName>
    </submittedName>
</protein>
<evidence type="ECO:0000313" key="2">
    <source>
        <dbReference type="Proteomes" id="UP000029981"/>
    </source>
</evidence>
<reference evidence="1 2" key="2">
    <citation type="journal article" date="2009" name="PLoS ONE">
        <title>An integrated genetic and cytogenetic map of the cucumber genome.</title>
        <authorList>
            <person name="Ren Y."/>
            <person name="Zhang Z."/>
            <person name="Liu J."/>
            <person name="Staub J.E."/>
            <person name="Han Y."/>
            <person name="Cheng Z."/>
            <person name="Li X."/>
            <person name="Lu J."/>
            <person name="Miao H."/>
            <person name="Kang H."/>
            <person name="Xie B."/>
            <person name="Gu X."/>
            <person name="Wang X."/>
            <person name="Du Y."/>
            <person name="Jin W."/>
            <person name="Huang S."/>
        </authorList>
    </citation>
    <scope>NUCLEOTIDE SEQUENCE [LARGE SCALE GENOMIC DNA]</scope>
    <source>
        <strain evidence="2">cv. 9930</strain>
    </source>
</reference>
<name>A0A0A0LB95_CUCSA</name>
<gene>
    <name evidence="1" type="ORF">Csa_3G750360</name>
</gene>
<dbReference type="Proteomes" id="UP000029981">
    <property type="component" value="Chromosome 3"/>
</dbReference>
<dbReference type="AlphaFoldDB" id="A0A0A0LB95"/>
<accession>A0A0A0LB95</accession>
<dbReference type="EMBL" id="CM002924">
    <property type="protein sequence ID" value="KGN59058.1"/>
    <property type="molecule type" value="Genomic_DNA"/>
</dbReference>
<reference evidence="1 2" key="3">
    <citation type="journal article" date="2010" name="BMC Genomics">
        <title>Transcriptome sequencing and comparative analysis of cucumber flowers with different sex types.</title>
        <authorList>
            <person name="Guo S."/>
            <person name="Zheng Y."/>
            <person name="Joung J.G."/>
            <person name="Liu S."/>
            <person name="Zhang Z."/>
            <person name="Crasta O.R."/>
            <person name="Sobral B.W."/>
            <person name="Xu Y."/>
            <person name="Huang S."/>
            <person name="Fei Z."/>
        </authorList>
    </citation>
    <scope>NUCLEOTIDE SEQUENCE [LARGE SCALE GENOMIC DNA]</scope>
    <source>
        <strain evidence="2">cv. 9930</strain>
    </source>
</reference>
<dbReference type="Gramene" id="KGN59058">
    <property type="protein sequence ID" value="KGN59058"/>
    <property type="gene ID" value="Csa_3G750360"/>
</dbReference>
<evidence type="ECO:0000313" key="1">
    <source>
        <dbReference type="EMBL" id="KGN59058.1"/>
    </source>
</evidence>
<proteinExistence type="predicted"/>
<sequence>MEQSIYKTAKKEYTPTKCGIKIWGKKFKGGGDSDYEWSRSSTVKEGIAKEEPTFVYEIVFAEAAVFGKAGIVVGGNWPHLTGGSFNAGFYIFFDRTVLV</sequence>
<reference evidence="1 2" key="4">
    <citation type="journal article" date="2011" name="BMC Genomics">
        <title>RNA-Seq improves annotation of protein-coding genes in the cucumber genome.</title>
        <authorList>
            <person name="Li Z."/>
            <person name="Zhang Z."/>
            <person name="Yan P."/>
            <person name="Huang S."/>
            <person name="Fei Z."/>
            <person name="Lin K."/>
        </authorList>
    </citation>
    <scope>NUCLEOTIDE SEQUENCE [LARGE SCALE GENOMIC DNA]</scope>
    <source>
        <strain evidence="2">cv. 9930</strain>
    </source>
</reference>
<organism evidence="1 2">
    <name type="scientific">Cucumis sativus</name>
    <name type="common">Cucumber</name>
    <dbReference type="NCBI Taxonomy" id="3659"/>
    <lineage>
        <taxon>Eukaryota</taxon>
        <taxon>Viridiplantae</taxon>
        <taxon>Streptophyta</taxon>
        <taxon>Embryophyta</taxon>
        <taxon>Tracheophyta</taxon>
        <taxon>Spermatophyta</taxon>
        <taxon>Magnoliopsida</taxon>
        <taxon>eudicotyledons</taxon>
        <taxon>Gunneridae</taxon>
        <taxon>Pentapetalae</taxon>
        <taxon>rosids</taxon>
        <taxon>fabids</taxon>
        <taxon>Cucurbitales</taxon>
        <taxon>Cucurbitaceae</taxon>
        <taxon>Benincaseae</taxon>
        <taxon>Cucumis</taxon>
    </lineage>
</organism>
<reference evidence="1 2" key="1">
    <citation type="journal article" date="2009" name="Nat. Genet.">
        <title>The genome of the cucumber, Cucumis sativus L.</title>
        <authorList>
            <person name="Huang S."/>
            <person name="Li R."/>
            <person name="Zhang Z."/>
            <person name="Li L."/>
            <person name="Gu X."/>
            <person name="Fan W."/>
            <person name="Lucas W.J."/>
            <person name="Wang X."/>
            <person name="Xie B."/>
            <person name="Ni P."/>
            <person name="Ren Y."/>
            <person name="Zhu H."/>
            <person name="Li J."/>
            <person name="Lin K."/>
            <person name="Jin W."/>
            <person name="Fei Z."/>
            <person name="Li G."/>
            <person name="Staub J."/>
            <person name="Kilian A."/>
            <person name="van der Vossen E.A."/>
            <person name="Wu Y."/>
            <person name="Guo J."/>
            <person name="He J."/>
            <person name="Jia Z."/>
            <person name="Ren Y."/>
            <person name="Tian G."/>
            <person name="Lu Y."/>
            <person name="Ruan J."/>
            <person name="Qian W."/>
            <person name="Wang M."/>
            <person name="Huang Q."/>
            <person name="Li B."/>
            <person name="Xuan Z."/>
            <person name="Cao J."/>
            <person name="Asan"/>
            <person name="Wu Z."/>
            <person name="Zhang J."/>
            <person name="Cai Q."/>
            <person name="Bai Y."/>
            <person name="Zhao B."/>
            <person name="Han Y."/>
            <person name="Li Y."/>
            <person name="Li X."/>
            <person name="Wang S."/>
            <person name="Shi Q."/>
            <person name="Liu S."/>
            <person name="Cho W.K."/>
            <person name="Kim J.Y."/>
            <person name="Xu Y."/>
            <person name="Heller-Uszynska K."/>
            <person name="Miao H."/>
            <person name="Cheng Z."/>
            <person name="Zhang S."/>
            <person name="Wu J."/>
            <person name="Yang Y."/>
            <person name="Kang H."/>
            <person name="Li M."/>
            <person name="Liang H."/>
            <person name="Ren X."/>
            <person name="Shi Z."/>
            <person name="Wen M."/>
            <person name="Jian M."/>
            <person name="Yang H."/>
            <person name="Zhang G."/>
            <person name="Yang Z."/>
            <person name="Chen R."/>
            <person name="Liu S."/>
            <person name="Li J."/>
            <person name="Ma L."/>
            <person name="Liu H."/>
            <person name="Zhou Y."/>
            <person name="Zhao J."/>
            <person name="Fang X."/>
            <person name="Li G."/>
            <person name="Fang L."/>
            <person name="Li Y."/>
            <person name="Liu D."/>
            <person name="Zheng H."/>
            <person name="Zhang Y."/>
            <person name="Qin N."/>
            <person name="Li Z."/>
            <person name="Yang G."/>
            <person name="Yang S."/>
            <person name="Bolund L."/>
            <person name="Kristiansen K."/>
            <person name="Zheng H."/>
            <person name="Li S."/>
            <person name="Zhang X."/>
            <person name="Yang H."/>
            <person name="Wang J."/>
            <person name="Sun R."/>
            <person name="Zhang B."/>
            <person name="Jiang S."/>
            <person name="Wang J."/>
            <person name="Du Y."/>
            <person name="Li S."/>
        </authorList>
    </citation>
    <scope>NUCLEOTIDE SEQUENCE [LARGE SCALE GENOMIC DNA]</scope>
    <source>
        <strain evidence="2">cv. 9930</strain>
    </source>
</reference>